<dbReference type="SUPFAM" id="SSF53613">
    <property type="entry name" value="Ribokinase-like"/>
    <property type="match status" value="1"/>
</dbReference>
<dbReference type="InterPro" id="IPR029056">
    <property type="entry name" value="Ribokinase-like"/>
</dbReference>
<dbReference type="InterPro" id="IPR002139">
    <property type="entry name" value="Ribo/fructo_kinase"/>
</dbReference>
<name>A0A7W8NG88_9DEIO</name>
<dbReference type="EMBL" id="JACHFL010000006">
    <property type="protein sequence ID" value="MBB5363523.1"/>
    <property type="molecule type" value="Genomic_DNA"/>
</dbReference>
<evidence type="ECO:0000259" key="3">
    <source>
        <dbReference type="Pfam" id="PF00294"/>
    </source>
</evidence>
<evidence type="ECO:0000313" key="4">
    <source>
        <dbReference type="EMBL" id="MBB5363523.1"/>
    </source>
</evidence>
<dbReference type="InterPro" id="IPR011611">
    <property type="entry name" value="PfkB_dom"/>
</dbReference>
<gene>
    <name evidence="4" type="ORF">HNQ08_002629</name>
</gene>
<keyword evidence="1" id="KW-0808">Transferase</keyword>
<dbReference type="PANTHER" id="PTHR10584">
    <property type="entry name" value="SUGAR KINASE"/>
    <property type="match status" value="1"/>
</dbReference>
<organism evidence="4 5">
    <name type="scientific">Deinococcus humi</name>
    <dbReference type="NCBI Taxonomy" id="662880"/>
    <lineage>
        <taxon>Bacteria</taxon>
        <taxon>Thermotogati</taxon>
        <taxon>Deinococcota</taxon>
        <taxon>Deinococci</taxon>
        <taxon>Deinococcales</taxon>
        <taxon>Deinococcaceae</taxon>
        <taxon>Deinococcus</taxon>
    </lineage>
</organism>
<dbReference type="AlphaFoldDB" id="A0A7W8NG88"/>
<reference evidence="4 5" key="1">
    <citation type="submission" date="2020-08" db="EMBL/GenBank/DDBJ databases">
        <title>Genomic Encyclopedia of Type Strains, Phase IV (KMG-IV): sequencing the most valuable type-strain genomes for metagenomic binning, comparative biology and taxonomic classification.</title>
        <authorList>
            <person name="Goeker M."/>
        </authorList>
    </citation>
    <scope>NUCLEOTIDE SEQUENCE [LARGE SCALE GENOMIC DNA]</scope>
    <source>
        <strain evidence="4 5">DSM 27939</strain>
    </source>
</reference>
<dbReference type="Proteomes" id="UP000552709">
    <property type="component" value="Unassembled WGS sequence"/>
</dbReference>
<dbReference type="Gene3D" id="3.40.1190.20">
    <property type="match status" value="1"/>
</dbReference>
<feature type="domain" description="Carbohydrate kinase PfkB" evidence="3">
    <location>
        <begin position="37"/>
        <end position="189"/>
    </location>
</feature>
<evidence type="ECO:0000313" key="5">
    <source>
        <dbReference type="Proteomes" id="UP000552709"/>
    </source>
</evidence>
<evidence type="ECO:0000256" key="2">
    <source>
        <dbReference type="ARBA" id="ARBA00022777"/>
    </source>
</evidence>
<proteinExistence type="predicted"/>
<dbReference type="PANTHER" id="PTHR10584:SF166">
    <property type="entry name" value="RIBOKINASE"/>
    <property type="match status" value="1"/>
</dbReference>
<protein>
    <submittedName>
        <fullName evidence="4">Sugar/nucleoside kinase (Ribokinase family)</fullName>
    </submittedName>
</protein>
<keyword evidence="2 4" id="KW-0418">Kinase</keyword>
<keyword evidence="5" id="KW-1185">Reference proteome</keyword>
<comment type="caution">
    <text evidence="4">The sequence shown here is derived from an EMBL/GenBank/DDBJ whole genome shotgun (WGS) entry which is preliminary data.</text>
</comment>
<sequence length="211" mass="22146">MYLTAADENHIVVLPGANYQLCPSDIPDLVGVTHLPLQLETPTPTVQTLALMGRSQHVTVVLNASPATEVTPELLRVVDLLIVNEGEARDLAQTPAEPPLHQVAATLCRSGPSVVITRGAHGSLALHNDPLIDTSGYPVKAVSTVGAGDAFTGTFVAALSLGTPWAEALIHANAAGALTCTRPGALEAQPFWPELTAFLQSQGDPNEKIHY</sequence>
<dbReference type="PRINTS" id="PR00990">
    <property type="entry name" value="RIBOKINASE"/>
</dbReference>
<dbReference type="Pfam" id="PF00294">
    <property type="entry name" value="PfkB"/>
    <property type="match status" value="1"/>
</dbReference>
<dbReference type="GO" id="GO:0016301">
    <property type="term" value="F:kinase activity"/>
    <property type="evidence" value="ECO:0007669"/>
    <property type="project" value="UniProtKB-KW"/>
</dbReference>
<evidence type="ECO:0000256" key="1">
    <source>
        <dbReference type="ARBA" id="ARBA00022679"/>
    </source>
</evidence>
<dbReference type="GO" id="GO:0006796">
    <property type="term" value="P:phosphate-containing compound metabolic process"/>
    <property type="evidence" value="ECO:0007669"/>
    <property type="project" value="UniProtKB-ARBA"/>
</dbReference>
<accession>A0A7W8NG88</accession>
<dbReference type="GO" id="GO:0005829">
    <property type="term" value="C:cytosol"/>
    <property type="evidence" value="ECO:0007669"/>
    <property type="project" value="TreeGrafter"/>
</dbReference>